<accession>A0A9W4IBC3</accession>
<protein>
    <submittedName>
        <fullName evidence="1">Uncharacterized protein</fullName>
    </submittedName>
</protein>
<organism evidence="1 2">
    <name type="scientific">Penicillium salamii</name>
    <dbReference type="NCBI Taxonomy" id="1612424"/>
    <lineage>
        <taxon>Eukaryota</taxon>
        <taxon>Fungi</taxon>
        <taxon>Dikarya</taxon>
        <taxon>Ascomycota</taxon>
        <taxon>Pezizomycotina</taxon>
        <taxon>Eurotiomycetes</taxon>
        <taxon>Eurotiomycetidae</taxon>
        <taxon>Eurotiales</taxon>
        <taxon>Aspergillaceae</taxon>
        <taxon>Penicillium</taxon>
    </lineage>
</organism>
<dbReference type="AlphaFoldDB" id="A0A9W4IBC3"/>
<name>A0A9W4IBC3_9EURO</name>
<evidence type="ECO:0000313" key="2">
    <source>
        <dbReference type="Proteomes" id="UP001152649"/>
    </source>
</evidence>
<dbReference type="EMBL" id="CAJVPG010000026">
    <property type="protein sequence ID" value="CAG8255437.1"/>
    <property type="molecule type" value="Genomic_DNA"/>
</dbReference>
<proteinExistence type="predicted"/>
<dbReference type="OrthoDB" id="2015405at2759"/>
<reference evidence="1" key="1">
    <citation type="submission" date="2021-07" db="EMBL/GenBank/DDBJ databases">
        <authorList>
            <person name="Branca A.L. A."/>
        </authorList>
    </citation>
    <scope>NUCLEOTIDE SEQUENCE</scope>
</reference>
<comment type="caution">
    <text evidence="1">The sequence shown here is derived from an EMBL/GenBank/DDBJ whole genome shotgun (WGS) entry which is preliminary data.</text>
</comment>
<sequence length="185" mass="20034">MAGKNASMNALALSSFWVQSSEPTRSAGTQPHVSRGFMYVAAFQSFPSPASSRNCFQCEDLAFSMVLVHARRFCCIASKAVVVLACSLPSSAQFACHLLRSWLTSTCWVFRSGVNHRLEYGVGRVSGVNRSTAWAVAAVRFSTTRSSVGRVLICFHGFICRTTSSPILAQSARSYAFLAFALGLV</sequence>
<dbReference type="Proteomes" id="UP001152649">
    <property type="component" value="Unassembled WGS sequence"/>
</dbReference>
<gene>
    <name evidence="1" type="ORF">PSALAMII_LOCUS814</name>
</gene>
<evidence type="ECO:0000313" key="1">
    <source>
        <dbReference type="EMBL" id="CAG8255437.1"/>
    </source>
</evidence>
<keyword evidence="2" id="KW-1185">Reference proteome</keyword>